<organism evidence="1 2">
    <name type="scientific">Lacrimispora sphenoides JCM 1415</name>
    <dbReference type="NCBI Taxonomy" id="1297793"/>
    <lineage>
        <taxon>Bacteria</taxon>
        <taxon>Bacillati</taxon>
        <taxon>Bacillota</taxon>
        <taxon>Clostridia</taxon>
        <taxon>Lachnospirales</taxon>
        <taxon>Lachnospiraceae</taxon>
        <taxon>Lacrimispora</taxon>
    </lineage>
</organism>
<evidence type="ECO:0008006" key="3">
    <source>
        <dbReference type="Google" id="ProtNLM"/>
    </source>
</evidence>
<reference evidence="1 2" key="1">
    <citation type="submission" date="2016-10" db="EMBL/GenBank/DDBJ databases">
        <authorList>
            <person name="Varghese N."/>
            <person name="Submissions S."/>
        </authorList>
    </citation>
    <scope>NUCLEOTIDE SEQUENCE [LARGE SCALE GENOMIC DNA]</scope>
    <source>
        <strain evidence="1 2">ATCC 19403</strain>
    </source>
</reference>
<dbReference type="EMBL" id="LT630003">
    <property type="protein sequence ID" value="SET82843.1"/>
    <property type="molecule type" value="Genomic_DNA"/>
</dbReference>
<dbReference type="Proteomes" id="UP000198970">
    <property type="component" value="Chromosome I"/>
</dbReference>
<dbReference type="RefSeq" id="WP_100042364.1">
    <property type="nucleotide sequence ID" value="NZ_LT630003.1"/>
</dbReference>
<accession>A0ABY1C9X4</accession>
<sequence>MKKEFKRCPETINKSELYGFSWIEYVLAIPSPLIVVTSYKDNGKPNATYPFPKKSRNRKSRRNLYWHYSEISNL</sequence>
<proteinExistence type="predicted"/>
<evidence type="ECO:0000313" key="2">
    <source>
        <dbReference type="Proteomes" id="UP000198970"/>
    </source>
</evidence>
<gene>
    <name evidence="1" type="ORF">SAMN02745906_2239</name>
</gene>
<name>A0ABY1C9X4_9FIRM</name>
<protein>
    <recommendedName>
        <fullName evidence="3">Flavin reductase like domain-containing protein</fullName>
    </recommendedName>
</protein>
<evidence type="ECO:0000313" key="1">
    <source>
        <dbReference type="EMBL" id="SET82843.1"/>
    </source>
</evidence>
<keyword evidence="2" id="KW-1185">Reference proteome</keyword>